<dbReference type="GO" id="GO:0004337">
    <property type="term" value="F:(2E,6E)-farnesyl diphosphate synthase activity"/>
    <property type="evidence" value="ECO:0007669"/>
    <property type="project" value="UniProtKB-EC"/>
</dbReference>
<evidence type="ECO:0000256" key="1">
    <source>
        <dbReference type="ARBA" id="ARBA00001946"/>
    </source>
</evidence>
<evidence type="ECO:0000256" key="5">
    <source>
        <dbReference type="ARBA" id="ARBA00022723"/>
    </source>
</evidence>
<dbReference type="Gene3D" id="1.10.600.10">
    <property type="entry name" value="Farnesyl Diphosphate Synthase"/>
    <property type="match status" value="1"/>
</dbReference>
<dbReference type="SFLD" id="SFLDS00005">
    <property type="entry name" value="Isoprenoid_Synthase_Type_I"/>
    <property type="match status" value="1"/>
</dbReference>
<evidence type="ECO:0000256" key="9">
    <source>
        <dbReference type="ARBA" id="ARBA00032448"/>
    </source>
</evidence>
<keyword evidence="13" id="KW-1185">Reference proteome</keyword>
<dbReference type="RefSeq" id="XP_041295072.1">
    <property type="nucleotide sequence ID" value="XM_041436671.1"/>
</dbReference>
<comment type="similarity">
    <text evidence="11">Belongs to the FPP/GGPP synthase family.</text>
</comment>
<dbReference type="PANTHER" id="PTHR11525">
    <property type="entry name" value="FARNESYL-PYROPHOSPHATE SYNTHETASE"/>
    <property type="match status" value="1"/>
</dbReference>
<dbReference type="EMBL" id="JABBWM010000016">
    <property type="protein sequence ID" value="KAG2112015.1"/>
    <property type="molecule type" value="Genomic_DNA"/>
</dbReference>
<dbReference type="PANTHER" id="PTHR11525:SF0">
    <property type="entry name" value="FARNESYL PYROPHOSPHATE SYNTHASE"/>
    <property type="match status" value="1"/>
</dbReference>
<dbReference type="GO" id="GO:0005737">
    <property type="term" value="C:cytoplasm"/>
    <property type="evidence" value="ECO:0007669"/>
    <property type="project" value="TreeGrafter"/>
</dbReference>
<organism evidence="12 13">
    <name type="scientific">Suillus discolor</name>
    <dbReference type="NCBI Taxonomy" id="1912936"/>
    <lineage>
        <taxon>Eukaryota</taxon>
        <taxon>Fungi</taxon>
        <taxon>Dikarya</taxon>
        <taxon>Basidiomycota</taxon>
        <taxon>Agaricomycotina</taxon>
        <taxon>Agaricomycetes</taxon>
        <taxon>Agaricomycetidae</taxon>
        <taxon>Boletales</taxon>
        <taxon>Suillineae</taxon>
        <taxon>Suillaceae</taxon>
        <taxon>Suillus</taxon>
    </lineage>
</organism>
<evidence type="ECO:0000256" key="3">
    <source>
        <dbReference type="ARBA" id="ARBA00012833"/>
    </source>
</evidence>
<dbReference type="AlphaFoldDB" id="A0A9P7FCC2"/>
<comment type="cofactor">
    <cofactor evidence="1">
        <name>Mg(2+)</name>
        <dbReference type="ChEBI" id="CHEBI:18420"/>
    </cofactor>
</comment>
<accession>A0A9P7FCC2</accession>
<dbReference type="OrthoDB" id="10257492at2759"/>
<dbReference type="PROSITE" id="PS00723">
    <property type="entry name" value="POLYPRENYL_SYNTHASE_1"/>
    <property type="match status" value="1"/>
</dbReference>
<dbReference type="InterPro" id="IPR033749">
    <property type="entry name" value="Polyprenyl_synt_CS"/>
</dbReference>
<evidence type="ECO:0000256" key="11">
    <source>
        <dbReference type="RuleBase" id="RU004466"/>
    </source>
</evidence>
<gene>
    <name evidence="12" type="ORF">F5147DRAFT_685339</name>
</gene>
<evidence type="ECO:0000256" key="10">
    <source>
        <dbReference type="ARBA" id="ARBA00032873"/>
    </source>
</evidence>
<evidence type="ECO:0000256" key="6">
    <source>
        <dbReference type="ARBA" id="ARBA00022842"/>
    </source>
</evidence>
<name>A0A9P7FCC2_9AGAM</name>
<evidence type="ECO:0000256" key="7">
    <source>
        <dbReference type="ARBA" id="ARBA00032380"/>
    </source>
</evidence>
<protein>
    <recommendedName>
        <fullName evidence="10">(2E,6E)-farnesyl diphosphate synthase</fullName>
        <ecNumber evidence="3">2.5.1.1</ecNumber>
        <ecNumber evidence="2">2.5.1.10</ecNumber>
    </recommendedName>
    <alternativeName>
        <fullName evidence="9">Dimethylallyltranstransferase</fullName>
    </alternativeName>
    <alternativeName>
        <fullName evidence="8">Farnesyl diphosphate synthase</fullName>
    </alternativeName>
    <alternativeName>
        <fullName evidence="7">Geranyltranstransferase</fullName>
    </alternativeName>
</protein>
<dbReference type="GO" id="GO:0046872">
    <property type="term" value="F:metal ion binding"/>
    <property type="evidence" value="ECO:0007669"/>
    <property type="project" value="UniProtKB-KW"/>
</dbReference>
<evidence type="ECO:0000313" key="13">
    <source>
        <dbReference type="Proteomes" id="UP000823399"/>
    </source>
</evidence>
<dbReference type="GeneID" id="64698930"/>
<dbReference type="Proteomes" id="UP000823399">
    <property type="component" value="Unassembled WGS sequence"/>
</dbReference>
<dbReference type="CDD" id="cd00685">
    <property type="entry name" value="Trans_IPPS_HT"/>
    <property type="match status" value="1"/>
</dbReference>
<dbReference type="EC" id="2.5.1.10" evidence="2"/>
<dbReference type="InterPro" id="IPR000092">
    <property type="entry name" value="Polyprenyl_synt"/>
</dbReference>
<keyword evidence="5" id="KW-0479">Metal-binding</keyword>
<evidence type="ECO:0000256" key="4">
    <source>
        <dbReference type="ARBA" id="ARBA00022679"/>
    </source>
</evidence>
<evidence type="ECO:0000256" key="2">
    <source>
        <dbReference type="ARBA" id="ARBA00012439"/>
    </source>
</evidence>
<keyword evidence="4 11" id="KW-0808">Transferase</keyword>
<dbReference type="InterPro" id="IPR008949">
    <property type="entry name" value="Isoprenoid_synthase_dom_sf"/>
</dbReference>
<dbReference type="GO" id="GO:0004161">
    <property type="term" value="F:dimethylallyltranstransferase activity"/>
    <property type="evidence" value="ECO:0007669"/>
    <property type="project" value="UniProtKB-EC"/>
</dbReference>
<keyword evidence="6" id="KW-0460">Magnesium</keyword>
<reference evidence="12" key="1">
    <citation type="journal article" date="2020" name="New Phytol.">
        <title>Comparative genomics reveals dynamic genome evolution in host specialist ectomycorrhizal fungi.</title>
        <authorList>
            <person name="Lofgren L.A."/>
            <person name="Nguyen N.H."/>
            <person name="Vilgalys R."/>
            <person name="Ruytinx J."/>
            <person name="Liao H.L."/>
            <person name="Branco S."/>
            <person name="Kuo A."/>
            <person name="LaButti K."/>
            <person name="Lipzen A."/>
            <person name="Andreopoulos W."/>
            <person name="Pangilinan J."/>
            <person name="Riley R."/>
            <person name="Hundley H."/>
            <person name="Na H."/>
            <person name="Barry K."/>
            <person name="Grigoriev I.V."/>
            <person name="Stajich J.E."/>
            <person name="Kennedy P.G."/>
        </authorList>
    </citation>
    <scope>NUCLEOTIDE SEQUENCE</scope>
    <source>
        <strain evidence="12">FC423</strain>
    </source>
</reference>
<dbReference type="SUPFAM" id="SSF48576">
    <property type="entry name" value="Terpenoid synthases"/>
    <property type="match status" value="1"/>
</dbReference>
<dbReference type="GO" id="GO:0045337">
    <property type="term" value="P:farnesyl diphosphate biosynthetic process"/>
    <property type="evidence" value="ECO:0007669"/>
    <property type="project" value="TreeGrafter"/>
</dbReference>
<dbReference type="InterPro" id="IPR039702">
    <property type="entry name" value="FPS1-like"/>
</dbReference>
<dbReference type="Pfam" id="PF00348">
    <property type="entry name" value="polyprenyl_synt"/>
    <property type="match status" value="1"/>
</dbReference>
<evidence type="ECO:0000256" key="8">
    <source>
        <dbReference type="ARBA" id="ARBA00032424"/>
    </source>
</evidence>
<dbReference type="PROSITE" id="PS00444">
    <property type="entry name" value="POLYPRENYL_SYNTHASE_2"/>
    <property type="match status" value="1"/>
</dbReference>
<sequence length="375" mass="43079">MSHADARNKFLAVFEGIREELIAHMKSEKMPEDAIAWFNENLIYNVPGGKLNRGISVVDSVTILLNRLPTDDEYFKAALLGWCIELLQAFFLVSDDIMDRSISRRGQPCWYLVSDVKGLGKVHNIAVNDSCMLEGAIYHILKNHFRRESYYVDLLELFQEVTYKTEMGQLVDQITAPEDNINIDKYTLLKHTFVVRYKTAYYSFYLSVALAMRMCGVPDAYELNGKTVEPYKEADRILIPMGEFFQVQDDYLDYHGTEAQIGKIGTDIIDGKCSWCVCTALTHGTDTQKKFLFENYGKKGPEQTMREQAVKDMYNDEEGLNIPKRYEESSKNAVEEINAMIELLPEPGAQDELRGDRLRRDVFRVFLSKITDRTA</sequence>
<dbReference type="EC" id="2.5.1.1" evidence="3"/>
<comment type="caution">
    <text evidence="12">The sequence shown here is derived from an EMBL/GenBank/DDBJ whole genome shotgun (WGS) entry which is preliminary data.</text>
</comment>
<proteinExistence type="inferred from homology"/>
<evidence type="ECO:0000313" key="12">
    <source>
        <dbReference type="EMBL" id="KAG2112015.1"/>
    </source>
</evidence>